<dbReference type="GO" id="GO:0005829">
    <property type="term" value="C:cytosol"/>
    <property type="evidence" value="ECO:0007669"/>
    <property type="project" value="TreeGrafter"/>
</dbReference>
<dbReference type="NCBIfam" id="NF004492">
    <property type="entry name" value="PRK05834.1"/>
    <property type="match status" value="1"/>
</dbReference>
<dbReference type="PANTHER" id="PTHR22789:SF0">
    <property type="entry name" value="3-OXO-TETRONATE 4-PHOSPHATE DECARBOXYLASE-RELATED"/>
    <property type="match status" value="1"/>
</dbReference>
<evidence type="ECO:0000259" key="3">
    <source>
        <dbReference type="SMART" id="SM01007"/>
    </source>
</evidence>
<dbReference type="SUPFAM" id="SSF53639">
    <property type="entry name" value="AraD/HMP-PK domain-like"/>
    <property type="match status" value="1"/>
</dbReference>
<keyword evidence="2" id="KW-0456">Lyase</keyword>
<reference evidence="4 5" key="1">
    <citation type="journal article" date="2009" name="PLoS Genet.">
        <title>Adaptations to submarine hydrothermal environments exemplified by the genome of Nautilia profundicola.</title>
        <authorList>
            <person name="Campbell B.J."/>
            <person name="Smith J.L."/>
            <person name="Hanson T.E."/>
            <person name="Klotz M.G."/>
            <person name="Stein L.Y."/>
            <person name="Lee C.K."/>
            <person name="Wu D."/>
            <person name="Robinson J.M."/>
            <person name="Khouri H.M."/>
            <person name="Eisen J.A."/>
            <person name="Cary S.C."/>
        </authorList>
    </citation>
    <scope>NUCLEOTIDE SEQUENCE [LARGE SCALE GENOMIC DNA]</scope>
    <source>
        <strain evidence="5">ATCC BAA-1463 / DSM 18972 / AmH</strain>
    </source>
</reference>
<dbReference type="GO" id="GO:0016832">
    <property type="term" value="F:aldehyde-lyase activity"/>
    <property type="evidence" value="ECO:0007669"/>
    <property type="project" value="TreeGrafter"/>
</dbReference>
<dbReference type="InterPro" id="IPR001303">
    <property type="entry name" value="Aldolase_II/adducin_N"/>
</dbReference>
<dbReference type="RefSeq" id="WP_012663755.1">
    <property type="nucleotide sequence ID" value="NC_012115.1"/>
</dbReference>
<evidence type="ECO:0000256" key="2">
    <source>
        <dbReference type="ARBA" id="ARBA00023239"/>
    </source>
</evidence>
<dbReference type="InterPro" id="IPR036409">
    <property type="entry name" value="Aldolase_II/adducin_N_sf"/>
</dbReference>
<dbReference type="GO" id="GO:0019323">
    <property type="term" value="P:pentose catabolic process"/>
    <property type="evidence" value="ECO:0007669"/>
    <property type="project" value="TreeGrafter"/>
</dbReference>
<sequence length="186" mass="21643">MVISTILDEYKLTAKILYEKNMLNLAVGSISLKLENDKMIINNQNKSVYEEDFCKIVHINKKDLSWKETSKDIEIHARIYKDLSYAKAILNVFPLNIITYSLEHTYFKPIDYQGQQILDKVKIIEIDDVQKWEENKDFIISKNLRDKNIVIIRGFGVYIIARDIKEAIKKAIILENSAAILLNSPH</sequence>
<dbReference type="SMART" id="SM01007">
    <property type="entry name" value="Aldolase_II"/>
    <property type="match status" value="1"/>
</dbReference>
<dbReference type="HOGENOM" id="CLU_006033_7_0_7"/>
<evidence type="ECO:0000313" key="4">
    <source>
        <dbReference type="EMBL" id="ACM92384.1"/>
    </source>
</evidence>
<name>B9L9G2_NAUPA</name>
<keyword evidence="1" id="KW-0479">Metal-binding</keyword>
<dbReference type="STRING" id="598659.NAMH_0867"/>
<evidence type="ECO:0000256" key="1">
    <source>
        <dbReference type="ARBA" id="ARBA00022723"/>
    </source>
</evidence>
<dbReference type="EMBL" id="CP001279">
    <property type="protein sequence ID" value="ACM92384.1"/>
    <property type="molecule type" value="Genomic_DNA"/>
</dbReference>
<dbReference type="Pfam" id="PF00596">
    <property type="entry name" value="Aldolase_II"/>
    <property type="match status" value="1"/>
</dbReference>
<accession>B9L9G2</accession>
<evidence type="ECO:0000313" key="5">
    <source>
        <dbReference type="Proteomes" id="UP000000448"/>
    </source>
</evidence>
<dbReference type="PANTHER" id="PTHR22789">
    <property type="entry name" value="FUCULOSE PHOSPHATE ALDOLASE"/>
    <property type="match status" value="1"/>
</dbReference>
<protein>
    <recommendedName>
        <fullName evidence="3">Class II aldolase/adducin N-terminal domain-containing protein</fullName>
    </recommendedName>
</protein>
<dbReference type="Gene3D" id="3.40.225.10">
    <property type="entry name" value="Class II aldolase/adducin N-terminal domain"/>
    <property type="match status" value="1"/>
</dbReference>
<dbReference type="GO" id="GO:0046872">
    <property type="term" value="F:metal ion binding"/>
    <property type="evidence" value="ECO:0007669"/>
    <property type="project" value="UniProtKB-KW"/>
</dbReference>
<keyword evidence="5" id="KW-1185">Reference proteome</keyword>
<proteinExistence type="predicted"/>
<dbReference type="eggNOG" id="COG0235">
    <property type="taxonomic scope" value="Bacteria"/>
</dbReference>
<gene>
    <name evidence="4" type="ordered locus">NAMH_0867</name>
</gene>
<organism evidence="4 5">
    <name type="scientific">Nautilia profundicola (strain ATCC BAA-1463 / DSM 18972 / AmH)</name>
    <dbReference type="NCBI Taxonomy" id="598659"/>
    <lineage>
        <taxon>Bacteria</taxon>
        <taxon>Pseudomonadati</taxon>
        <taxon>Campylobacterota</taxon>
        <taxon>Epsilonproteobacteria</taxon>
        <taxon>Nautiliales</taxon>
        <taxon>Nautiliaceae</taxon>
        <taxon>Nautilia</taxon>
    </lineage>
</organism>
<dbReference type="Proteomes" id="UP000000448">
    <property type="component" value="Chromosome"/>
</dbReference>
<dbReference type="AlphaFoldDB" id="B9L9G2"/>
<dbReference type="KEGG" id="nam:NAMH_0867"/>
<feature type="domain" description="Class II aldolase/adducin N-terminal" evidence="3">
    <location>
        <begin position="8"/>
        <end position="182"/>
    </location>
</feature>
<dbReference type="InterPro" id="IPR050197">
    <property type="entry name" value="Aldolase_class_II_sugar_metab"/>
</dbReference>